<evidence type="ECO:0000313" key="2">
    <source>
        <dbReference type="EMBL" id="KAJ8394856.1"/>
    </source>
</evidence>
<dbReference type="AlphaFoldDB" id="A0AAD7WF64"/>
<name>A0AAD7WF64_9TELE</name>
<comment type="caution">
    <text evidence="2">The sequence shown here is derived from an EMBL/GenBank/DDBJ whole genome shotgun (WGS) entry which is preliminary data.</text>
</comment>
<organism evidence="2 3">
    <name type="scientific">Aldrovandia affinis</name>
    <dbReference type="NCBI Taxonomy" id="143900"/>
    <lineage>
        <taxon>Eukaryota</taxon>
        <taxon>Metazoa</taxon>
        <taxon>Chordata</taxon>
        <taxon>Craniata</taxon>
        <taxon>Vertebrata</taxon>
        <taxon>Euteleostomi</taxon>
        <taxon>Actinopterygii</taxon>
        <taxon>Neopterygii</taxon>
        <taxon>Teleostei</taxon>
        <taxon>Notacanthiformes</taxon>
        <taxon>Halosauridae</taxon>
        <taxon>Aldrovandia</taxon>
    </lineage>
</organism>
<gene>
    <name evidence="2" type="ORF">AAFF_G00042110</name>
</gene>
<feature type="compositionally biased region" description="Pro residues" evidence="1">
    <location>
        <begin position="68"/>
        <end position="86"/>
    </location>
</feature>
<sequence>MSPGQLLKGWLHVSHSVYDTPRGPFATIPFRRRSLPQRPELLSAVPLRAAGQPASPLAPSSLHTPGRSPAPGPLGGPPGPNLPPPAWQRDSALRERETVLSDSEGSFTDTWMKGHVGHVFMGGCRSREHRSCIFYTMQIGRGECDRAHRHDSEFGDPVKNQRDCEEPVSNGSSAPRSAIW</sequence>
<feature type="compositionally biased region" description="Polar residues" evidence="1">
    <location>
        <begin position="169"/>
        <end position="180"/>
    </location>
</feature>
<feature type="region of interest" description="Disordered" evidence="1">
    <location>
        <begin position="148"/>
        <end position="180"/>
    </location>
</feature>
<evidence type="ECO:0000313" key="3">
    <source>
        <dbReference type="Proteomes" id="UP001221898"/>
    </source>
</evidence>
<reference evidence="2" key="1">
    <citation type="journal article" date="2023" name="Science">
        <title>Genome structures resolve the early diversification of teleost fishes.</title>
        <authorList>
            <person name="Parey E."/>
            <person name="Louis A."/>
            <person name="Montfort J."/>
            <person name="Bouchez O."/>
            <person name="Roques C."/>
            <person name="Iampietro C."/>
            <person name="Lluch J."/>
            <person name="Castinel A."/>
            <person name="Donnadieu C."/>
            <person name="Desvignes T."/>
            <person name="Floi Bucao C."/>
            <person name="Jouanno E."/>
            <person name="Wen M."/>
            <person name="Mejri S."/>
            <person name="Dirks R."/>
            <person name="Jansen H."/>
            <person name="Henkel C."/>
            <person name="Chen W.J."/>
            <person name="Zahm M."/>
            <person name="Cabau C."/>
            <person name="Klopp C."/>
            <person name="Thompson A.W."/>
            <person name="Robinson-Rechavi M."/>
            <person name="Braasch I."/>
            <person name="Lecointre G."/>
            <person name="Bobe J."/>
            <person name="Postlethwait J.H."/>
            <person name="Berthelot C."/>
            <person name="Roest Crollius H."/>
            <person name="Guiguen Y."/>
        </authorList>
    </citation>
    <scope>NUCLEOTIDE SEQUENCE</scope>
    <source>
        <strain evidence="2">NC1722</strain>
    </source>
</reference>
<feature type="region of interest" description="Disordered" evidence="1">
    <location>
        <begin position="42"/>
        <end position="91"/>
    </location>
</feature>
<proteinExistence type="predicted"/>
<protein>
    <submittedName>
        <fullName evidence="2">Uncharacterized protein</fullName>
    </submittedName>
</protein>
<dbReference type="Proteomes" id="UP001221898">
    <property type="component" value="Unassembled WGS sequence"/>
</dbReference>
<dbReference type="EMBL" id="JAINUG010000122">
    <property type="protein sequence ID" value="KAJ8394856.1"/>
    <property type="molecule type" value="Genomic_DNA"/>
</dbReference>
<accession>A0AAD7WF64</accession>
<keyword evidence="3" id="KW-1185">Reference proteome</keyword>
<evidence type="ECO:0000256" key="1">
    <source>
        <dbReference type="SAM" id="MobiDB-lite"/>
    </source>
</evidence>